<dbReference type="EMBL" id="SSTD01003575">
    <property type="protein sequence ID" value="TYK26032.1"/>
    <property type="molecule type" value="Genomic_DNA"/>
</dbReference>
<comment type="caution">
    <text evidence="1">The sequence shown here is derived from an EMBL/GenBank/DDBJ whole genome shotgun (WGS) entry which is preliminary data.</text>
</comment>
<dbReference type="Proteomes" id="UP000321393">
    <property type="component" value="Unassembled WGS sequence"/>
</dbReference>
<dbReference type="SUPFAM" id="SSF57756">
    <property type="entry name" value="Retrovirus zinc finger-like domains"/>
    <property type="match status" value="1"/>
</dbReference>
<dbReference type="OrthoDB" id="904370at2759"/>
<dbReference type="GO" id="GO:0008270">
    <property type="term" value="F:zinc ion binding"/>
    <property type="evidence" value="ECO:0007669"/>
    <property type="project" value="InterPro"/>
</dbReference>
<gene>
    <name evidence="2" type="ORF">E5676_scaffold1567G00480</name>
    <name evidence="1" type="ORF">E6C27_scaffold38G002680</name>
</gene>
<name>A0A5A7VIJ9_CUCMM</name>
<sequence length="150" mass="17047">MAKVIMDSFRELFGQPSWSFRHETNKHISTKRMKDGTSVREHVLDMMLHFNIIESGLSGYADYSYTPIIYEANQNLTMSKGKEVKANIATTEKELLGGSSSKTKVQSLQMKMKGKGKAPKNSKGKKFVKGTCYHCNQNGHWLRKLPKVPY</sequence>
<evidence type="ECO:0000313" key="3">
    <source>
        <dbReference type="Proteomes" id="UP000321393"/>
    </source>
</evidence>
<reference evidence="3 4" key="1">
    <citation type="submission" date="2019-08" db="EMBL/GenBank/DDBJ databases">
        <title>Draft genome sequences of two oriental melons (Cucumis melo L. var makuwa).</title>
        <authorList>
            <person name="Kwon S.-Y."/>
        </authorList>
    </citation>
    <scope>NUCLEOTIDE SEQUENCE [LARGE SCALE GENOMIC DNA]</scope>
    <source>
        <strain evidence="4">cv. Chang Bougi</strain>
        <strain evidence="3">cv. SW 3</strain>
        <tissue evidence="1">Leaf</tissue>
    </source>
</reference>
<dbReference type="InterPro" id="IPR036875">
    <property type="entry name" value="Znf_CCHC_sf"/>
</dbReference>
<proteinExistence type="predicted"/>
<protein>
    <submittedName>
        <fullName evidence="1">Gag/pol protein</fullName>
    </submittedName>
</protein>
<organism evidence="1 3">
    <name type="scientific">Cucumis melo var. makuwa</name>
    <name type="common">Oriental melon</name>
    <dbReference type="NCBI Taxonomy" id="1194695"/>
    <lineage>
        <taxon>Eukaryota</taxon>
        <taxon>Viridiplantae</taxon>
        <taxon>Streptophyta</taxon>
        <taxon>Embryophyta</taxon>
        <taxon>Tracheophyta</taxon>
        <taxon>Spermatophyta</taxon>
        <taxon>Magnoliopsida</taxon>
        <taxon>eudicotyledons</taxon>
        <taxon>Gunneridae</taxon>
        <taxon>Pentapetalae</taxon>
        <taxon>rosids</taxon>
        <taxon>fabids</taxon>
        <taxon>Cucurbitales</taxon>
        <taxon>Cucurbitaceae</taxon>
        <taxon>Benincaseae</taxon>
        <taxon>Cucumis</taxon>
    </lineage>
</organism>
<evidence type="ECO:0000313" key="2">
    <source>
        <dbReference type="EMBL" id="TYK26032.1"/>
    </source>
</evidence>
<dbReference type="AlphaFoldDB" id="A0A5A7VIJ9"/>
<dbReference type="EMBL" id="SSTE01000699">
    <property type="protein sequence ID" value="KAA0067184.1"/>
    <property type="molecule type" value="Genomic_DNA"/>
</dbReference>
<evidence type="ECO:0000313" key="4">
    <source>
        <dbReference type="Proteomes" id="UP000321947"/>
    </source>
</evidence>
<dbReference type="GO" id="GO:0003676">
    <property type="term" value="F:nucleic acid binding"/>
    <property type="evidence" value="ECO:0007669"/>
    <property type="project" value="InterPro"/>
</dbReference>
<dbReference type="Gene3D" id="4.10.60.10">
    <property type="entry name" value="Zinc finger, CCHC-type"/>
    <property type="match status" value="1"/>
</dbReference>
<accession>A0A5A7VIJ9</accession>
<dbReference type="Proteomes" id="UP000321947">
    <property type="component" value="Unassembled WGS sequence"/>
</dbReference>
<evidence type="ECO:0000313" key="1">
    <source>
        <dbReference type="EMBL" id="KAA0067184.1"/>
    </source>
</evidence>